<dbReference type="AlphaFoldDB" id="A0A146FVD4"/>
<evidence type="ECO:0000256" key="9">
    <source>
        <dbReference type="SAM" id="MobiDB-lite"/>
    </source>
</evidence>
<feature type="compositionally biased region" description="Polar residues" evidence="9">
    <location>
        <begin position="456"/>
        <end position="466"/>
    </location>
</feature>
<evidence type="ECO:0000256" key="5">
    <source>
        <dbReference type="ARBA" id="ARBA00022829"/>
    </source>
</evidence>
<keyword evidence="5" id="KW-0159">Chromosome partition</keyword>
<evidence type="ECO:0000256" key="8">
    <source>
        <dbReference type="ARBA" id="ARBA00023328"/>
    </source>
</evidence>
<proteinExistence type="inferred from homology"/>
<feature type="compositionally biased region" description="Polar residues" evidence="9">
    <location>
        <begin position="377"/>
        <end position="392"/>
    </location>
</feature>
<feature type="region of interest" description="Disordered" evidence="9">
    <location>
        <begin position="208"/>
        <end position="592"/>
    </location>
</feature>
<dbReference type="InterPro" id="IPR011516">
    <property type="entry name" value="Shugoshin_N"/>
</dbReference>
<feature type="domain" description="Shugoshin N-terminal coiled-coil" evidence="11">
    <location>
        <begin position="33"/>
        <end position="77"/>
    </location>
</feature>
<dbReference type="Pfam" id="PF07558">
    <property type="entry name" value="Shugoshin_N"/>
    <property type="match status" value="1"/>
</dbReference>
<evidence type="ECO:0000259" key="11">
    <source>
        <dbReference type="Pfam" id="PF07558"/>
    </source>
</evidence>
<accession>A0A146FVD4</accession>
<evidence type="ECO:0000256" key="7">
    <source>
        <dbReference type="ARBA" id="ARBA00023306"/>
    </source>
</evidence>
<dbReference type="EMBL" id="BCWF01000028">
    <property type="protein sequence ID" value="GAT29139.1"/>
    <property type="molecule type" value="Genomic_DNA"/>
</dbReference>
<reference evidence="12 13" key="1">
    <citation type="journal article" date="2016" name="DNA Res.">
        <title>Genome sequence of Aspergillus luchuensis NBRC 4314.</title>
        <authorList>
            <person name="Yamada O."/>
            <person name="Machida M."/>
            <person name="Hosoyama A."/>
            <person name="Goto M."/>
            <person name="Takahashi T."/>
            <person name="Futagami T."/>
            <person name="Yamagata Y."/>
            <person name="Takeuchi M."/>
            <person name="Kobayashi T."/>
            <person name="Koike H."/>
            <person name="Abe K."/>
            <person name="Asai K."/>
            <person name="Arita M."/>
            <person name="Fujita N."/>
            <person name="Fukuda K."/>
            <person name="Higa K."/>
            <person name="Horikawa H."/>
            <person name="Ishikawa T."/>
            <person name="Jinno K."/>
            <person name="Kato Y."/>
            <person name="Kirimura K."/>
            <person name="Mizutani O."/>
            <person name="Nakasone K."/>
            <person name="Sano M."/>
            <person name="Shiraishi Y."/>
            <person name="Tsukahara M."/>
            <person name="Gomi K."/>
        </authorList>
    </citation>
    <scope>NUCLEOTIDE SEQUENCE [LARGE SCALE GENOMIC DNA]</scope>
    <source>
        <strain evidence="12 13">RIB 2604</strain>
    </source>
</reference>
<keyword evidence="8" id="KW-0137">Centromere</keyword>
<feature type="compositionally biased region" description="Basic and acidic residues" evidence="9">
    <location>
        <begin position="497"/>
        <end position="507"/>
    </location>
</feature>
<dbReference type="InterPro" id="IPR011515">
    <property type="entry name" value="Shugoshin_C"/>
</dbReference>
<dbReference type="GO" id="GO:0051301">
    <property type="term" value="P:cell division"/>
    <property type="evidence" value="ECO:0007669"/>
    <property type="project" value="UniProtKB-KW"/>
</dbReference>
<keyword evidence="3" id="KW-0158">Chromosome</keyword>
<evidence type="ECO:0000256" key="3">
    <source>
        <dbReference type="ARBA" id="ARBA00022454"/>
    </source>
</evidence>
<dbReference type="Proteomes" id="UP000075230">
    <property type="component" value="Unassembled WGS sequence"/>
</dbReference>
<dbReference type="GO" id="GO:0000779">
    <property type="term" value="C:condensed chromosome, centromeric region"/>
    <property type="evidence" value="ECO:0007669"/>
    <property type="project" value="UniProtKB-ARBA"/>
</dbReference>
<feature type="compositionally biased region" description="Basic and acidic residues" evidence="9">
    <location>
        <begin position="308"/>
        <end position="323"/>
    </location>
</feature>
<evidence type="ECO:0000256" key="1">
    <source>
        <dbReference type="ARBA" id="ARBA00004584"/>
    </source>
</evidence>
<gene>
    <name evidence="12" type="ORF">RIB2604_02900060</name>
</gene>
<evidence type="ECO:0000256" key="6">
    <source>
        <dbReference type="ARBA" id="ARBA00023054"/>
    </source>
</evidence>
<sequence length="751" mass="83334">MNRQLQQSTWRPVSTATPPRWEFTEADSSATSVKRRFVRQNREIARVNSIQSLRIRSLESEVSHLLSENVSLREQVISLSQEVERFEAVRLLQHGVYDIKTRLDSKLAELNNLVADLGALPRTFYSKCAENPRDSSQHRALPDWKPKAADDELNHGKDEDGRLPVILEDKYYPRRTLEYGNETPSLGSSMLTMNRPQELQDIRYNTADNLRSPTPEEPVVTQPDTADDSSSTNDTSDIMNAQQAPRHDEYISNEDEAVLPPTLETRKRKRPNLASKQMESPSMDHGATSKRNIPGAIFGPGAKRKISVHHEDTIESLSRKSDVPRTSMQSPSPVGNNEQSLSSEADDSPSRGKASLLTEEAMSHRLAKRKALEHRSTNMNVTSPTKAHTTMVQEKHQKGTLSSVREKDGQVGLSQTPPEKSTDPEQSRQELTPGQCRIYQSTDEERFNENPMGKSEPNTQSSTLLETESGPRNMPEVSGPTRPSRRQRAIVSYAEPNLRDKMRRPTKELIAAVGDHPRRSSSSLNARLDSNEDEDLRKNGRSNGRRPRNSDSSGKEPRLSTTEAAADSSTQQMNSVSQRKRKTSPASKCDMAPEGICESTGAYPHHWAAGSSKVDEVMAEDGNCQTQPSQMVGNDIARNVPPIGCKARPATARNSRRHSSQPESSRKGELQPANNGHIGIDSQDDSPSEARAGNSYSTRSLEEFVRPSLPTQQPEASTGADLSTSRLAESGRTKRGQRAAAAMARRKSMML</sequence>
<feature type="compositionally biased region" description="Low complexity" evidence="9">
    <location>
        <begin position="228"/>
        <end position="237"/>
    </location>
</feature>
<keyword evidence="7" id="KW-0131">Cell cycle</keyword>
<evidence type="ECO:0000259" key="10">
    <source>
        <dbReference type="Pfam" id="PF07557"/>
    </source>
</evidence>
<protein>
    <submittedName>
        <fullName evidence="12">Shugoshin C terminal domain protein</fullName>
    </submittedName>
</protein>
<feature type="compositionally biased region" description="Polar residues" evidence="9">
    <location>
        <begin position="709"/>
        <end position="727"/>
    </location>
</feature>
<dbReference type="GO" id="GO:0005634">
    <property type="term" value="C:nucleus"/>
    <property type="evidence" value="ECO:0007669"/>
    <property type="project" value="InterPro"/>
</dbReference>
<dbReference type="GO" id="GO:0045132">
    <property type="term" value="P:meiotic chromosome segregation"/>
    <property type="evidence" value="ECO:0007669"/>
    <property type="project" value="InterPro"/>
</dbReference>
<feature type="compositionally biased region" description="Polar residues" evidence="9">
    <location>
        <begin position="324"/>
        <end position="343"/>
    </location>
</feature>
<evidence type="ECO:0000256" key="2">
    <source>
        <dbReference type="ARBA" id="ARBA00010845"/>
    </source>
</evidence>
<dbReference type="Pfam" id="PF07557">
    <property type="entry name" value="Shugoshin_C"/>
    <property type="match status" value="1"/>
</dbReference>
<feature type="region of interest" description="Disordered" evidence="9">
    <location>
        <begin position="129"/>
        <end position="161"/>
    </location>
</feature>
<feature type="region of interest" description="Disordered" evidence="9">
    <location>
        <begin position="625"/>
        <end position="740"/>
    </location>
</feature>
<keyword evidence="4" id="KW-0132">Cell division</keyword>
<comment type="similarity">
    <text evidence="2">Belongs to the shugoshin family.</text>
</comment>
<reference evidence="13" key="2">
    <citation type="submission" date="2016-02" db="EMBL/GenBank/DDBJ databases">
        <title>Genome sequencing of Aspergillus luchuensis NBRC 4314.</title>
        <authorList>
            <person name="Yamada O."/>
        </authorList>
    </citation>
    <scope>NUCLEOTIDE SEQUENCE [LARGE SCALE GENOMIC DNA]</scope>
    <source>
        <strain evidence="13">RIB 2604</strain>
    </source>
</reference>
<feature type="compositionally biased region" description="Polar residues" evidence="9">
    <location>
        <begin position="559"/>
        <end position="577"/>
    </location>
</feature>
<evidence type="ECO:0000313" key="13">
    <source>
        <dbReference type="Proteomes" id="UP000075230"/>
    </source>
</evidence>
<keyword evidence="6" id="KW-0175">Coiled coil</keyword>
<dbReference type="VEuPathDB" id="FungiDB:ASPFODRAFT_216732"/>
<organism evidence="12 13">
    <name type="scientific">Aspergillus kawachii</name>
    <name type="common">White koji mold</name>
    <name type="synonym">Aspergillus awamori var. kawachi</name>
    <dbReference type="NCBI Taxonomy" id="1069201"/>
    <lineage>
        <taxon>Eukaryota</taxon>
        <taxon>Fungi</taxon>
        <taxon>Dikarya</taxon>
        <taxon>Ascomycota</taxon>
        <taxon>Pezizomycotina</taxon>
        <taxon>Eurotiomycetes</taxon>
        <taxon>Eurotiomycetidae</taxon>
        <taxon>Eurotiales</taxon>
        <taxon>Aspergillaceae</taxon>
        <taxon>Aspergillus</taxon>
        <taxon>Aspergillus subgen. Circumdati</taxon>
    </lineage>
</organism>
<evidence type="ECO:0000313" key="12">
    <source>
        <dbReference type="EMBL" id="GAT29139.1"/>
    </source>
</evidence>
<name>A0A146FVD4_ASPKA</name>
<comment type="caution">
    <text evidence="12">The sequence shown here is derived from an EMBL/GenBank/DDBJ whole genome shotgun (WGS) entry which is preliminary data.</text>
</comment>
<comment type="subcellular location">
    <subcellularLocation>
        <location evidence="1">Chromosome</location>
        <location evidence="1">Centromere</location>
    </subcellularLocation>
</comment>
<feature type="compositionally biased region" description="Basic and acidic residues" evidence="9">
    <location>
        <begin position="130"/>
        <end position="161"/>
    </location>
</feature>
<evidence type="ECO:0000256" key="4">
    <source>
        <dbReference type="ARBA" id="ARBA00022618"/>
    </source>
</evidence>
<feature type="domain" description="Shugoshin C-terminal" evidence="10">
    <location>
        <begin position="482"/>
        <end position="504"/>
    </location>
</feature>